<dbReference type="HAMAP" id="MF_00791">
    <property type="entry name" value="ApaG"/>
    <property type="match status" value="1"/>
</dbReference>
<dbReference type="InterPro" id="IPR007474">
    <property type="entry name" value="ApaG_domain"/>
</dbReference>
<comment type="caution">
    <text evidence="4">The sequence shown here is derived from an EMBL/GenBank/DDBJ whole genome shotgun (WGS) entry which is preliminary data.</text>
</comment>
<organism evidence="4 5">
    <name type="scientific">Segnochrobactrum spirostomi</name>
    <dbReference type="NCBI Taxonomy" id="2608987"/>
    <lineage>
        <taxon>Bacteria</taxon>
        <taxon>Pseudomonadati</taxon>
        <taxon>Pseudomonadota</taxon>
        <taxon>Alphaproteobacteria</taxon>
        <taxon>Hyphomicrobiales</taxon>
        <taxon>Segnochrobactraceae</taxon>
        <taxon>Segnochrobactrum</taxon>
    </lineage>
</organism>
<evidence type="ECO:0000256" key="2">
    <source>
        <dbReference type="HAMAP-Rule" id="MF_00791"/>
    </source>
</evidence>
<keyword evidence="5" id="KW-1185">Reference proteome</keyword>
<dbReference type="Gene3D" id="2.60.40.1470">
    <property type="entry name" value="ApaG domain"/>
    <property type="match status" value="1"/>
</dbReference>
<feature type="domain" description="ApaG" evidence="3">
    <location>
        <begin position="3"/>
        <end position="127"/>
    </location>
</feature>
<dbReference type="PANTHER" id="PTHR14289">
    <property type="entry name" value="F-BOX ONLY PROTEIN 3"/>
    <property type="match status" value="1"/>
</dbReference>
<evidence type="ECO:0000313" key="5">
    <source>
        <dbReference type="Proteomes" id="UP000332515"/>
    </source>
</evidence>
<proteinExistence type="inferred from homology"/>
<dbReference type="Pfam" id="PF04379">
    <property type="entry name" value="DUF525"/>
    <property type="match status" value="1"/>
</dbReference>
<dbReference type="AlphaFoldDB" id="A0A6A7Y2Y8"/>
<dbReference type="GO" id="GO:0070987">
    <property type="term" value="P:error-free translesion synthesis"/>
    <property type="evidence" value="ECO:0007669"/>
    <property type="project" value="TreeGrafter"/>
</dbReference>
<sequence length="130" mass="14318">MYRAVTRNIEITVAPRYVADESAPDDGRWFWAYKIEIVNRGDETVHLRSRHWIITDATGAVQVVRGAGVVGEQPVIQPGGRYSYTSGCPLGTPSGIMVGTYRMETPSGESFDVEIPAFSLDMPGARRTLN</sequence>
<evidence type="ECO:0000256" key="1">
    <source>
        <dbReference type="ARBA" id="ARBA00017693"/>
    </source>
</evidence>
<reference evidence="4 5" key="1">
    <citation type="submission" date="2019-09" db="EMBL/GenBank/DDBJ databases">
        <title>Segnochrobactrum spirostomi gen. nov., sp. nov., isolated from the ciliate Spirostomum cf. yagiui and description of a novel family, Segnochrobactraceae fam. nov. within the order Rhizobiales of the class Alphaproteobacteria.</title>
        <authorList>
            <person name="Akter S."/>
            <person name="Shazib S.U.A."/>
            <person name="Shin M.K."/>
        </authorList>
    </citation>
    <scope>NUCLEOTIDE SEQUENCE [LARGE SCALE GENOMIC DNA]</scope>
    <source>
        <strain evidence="4 5">Sp-1</strain>
    </source>
</reference>
<dbReference type="EMBL" id="VWNA01000001">
    <property type="protein sequence ID" value="MQT12461.1"/>
    <property type="molecule type" value="Genomic_DNA"/>
</dbReference>
<dbReference type="NCBIfam" id="NF003967">
    <property type="entry name" value="PRK05461.1"/>
    <property type="match status" value="1"/>
</dbReference>
<gene>
    <name evidence="2 4" type="primary">apaG</name>
    <name evidence="4" type="ORF">F0357_07240</name>
</gene>
<dbReference type="Proteomes" id="UP000332515">
    <property type="component" value="Unassembled WGS sequence"/>
</dbReference>
<dbReference type="InterPro" id="IPR036767">
    <property type="entry name" value="ApaG_sf"/>
</dbReference>
<evidence type="ECO:0000259" key="3">
    <source>
        <dbReference type="PROSITE" id="PS51087"/>
    </source>
</evidence>
<accession>A0A6A7Y2Y8</accession>
<dbReference type="SUPFAM" id="SSF110069">
    <property type="entry name" value="ApaG-like"/>
    <property type="match status" value="1"/>
</dbReference>
<dbReference type="PROSITE" id="PS51087">
    <property type="entry name" value="APAG"/>
    <property type="match status" value="1"/>
</dbReference>
<protein>
    <recommendedName>
        <fullName evidence="1 2">Protein ApaG</fullName>
    </recommendedName>
</protein>
<dbReference type="PANTHER" id="PTHR14289:SF16">
    <property type="entry name" value="POLYMERASE DELTA-INTERACTING PROTEIN 2"/>
    <property type="match status" value="1"/>
</dbReference>
<name>A0A6A7Y2Y8_9HYPH</name>
<evidence type="ECO:0000313" key="4">
    <source>
        <dbReference type="EMBL" id="MQT12461.1"/>
    </source>
</evidence>
<dbReference type="RefSeq" id="WP_153479723.1">
    <property type="nucleotide sequence ID" value="NZ_VWNA01000001.1"/>
</dbReference>
<dbReference type="InterPro" id="IPR023065">
    <property type="entry name" value="Uncharacterised_ApaG"/>
</dbReference>